<dbReference type="RefSeq" id="WP_188428393.1">
    <property type="nucleotide sequence ID" value="NZ_BAABKH010000005.1"/>
</dbReference>
<evidence type="ECO:0000313" key="2">
    <source>
        <dbReference type="Proteomes" id="UP000605670"/>
    </source>
</evidence>
<proteinExistence type="predicted"/>
<dbReference type="EMBL" id="BMEM01000001">
    <property type="protein sequence ID" value="GGF43589.1"/>
    <property type="molecule type" value="Genomic_DNA"/>
</dbReference>
<gene>
    <name evidence="1" type="ORF">GCM10011366_09270</name>
</gene>
<organism evidence="1 2">
    <name type="scientific">Ornithinimicrobium tianjinense</name>
    <dbReference type="NCBI Taxonomy" id="1195761"/>
    <lineage>
        <taxon>Bacteria</taxon>
        <taxon>Bacillati</taxon>
        <taxon>Actinomycetota</taxon>
        <taxon>Actinomycetes</taxon>
        <taxon>Micrococcales</taxon>
        <taxon>Ornithinimicrobiaceae</taxon>
        <taxon>Ornithinimicrobium</taxon>
    </lineage>
</organism>
<reference evidence="1" key="2">
    <citation type="submission" date="2020-09" db="EMBL/GenBank/DDBJ databases">
        <authorList>
            <person name="Sun Q."/>
            <person name="Zhou Y."/>
        </authorList>
    </citation>
    <scope>NUCLEOTIDE SEQUENCE</scope>
    <source>
        <strain evidence="1">CGMCC 1.12160</strain>
    </source>
</reference>
<dbReference type="Proteomes" id="UP000605670">
    <property type="component" value="Unassembled WGS sequence"/>
</dbReference>
<keyword evidence="2" id="KW-1185">Reference proteome</keyword>
<sequence>MNRVRAVLLSVGLGVAVVSVSGCLGLAPAPAPVSGAVGVTVDETGGPVLVVEACEESAARVELSWTREGLADDQQNQAIGVYAATAPRAGTSRLALGDPGAEWDGEPFDLDGDTRGVIAGGSTTAGHTLRDVVFLESDLAELTPGAVRWAQGVSEQGTVISSTLPEEEFSAAVCGPVDG</sequence>
<name>A0A917BIU0_9MICO</name>
<accession>A0A917BIU0</accession>
<protein>
    <submittedName>
        <fullName evidence="1">Uncharacterized protein</fullName>
    </submittedName>
</protein>
<comment type="caution">
    <text evidence="1">The sequence shown here is derived from an EMBL/GenBank/DDBJ whole genome shotgun (WGS) entry which is preliminary data.</text>
</comment>
<dbReference type="PROSITE" id="PS51257">
    <property type="entry name" value="PROKAR_LIPOPROTEIN"/>
    <property type="match status" value="1"/>
</dbReference>
<reference evidence="1" key="1">
    <citation type="journal article" date="2014" name="Int. J. Syst. Evol. Microbiol.">
        <title>Complete genome sequence of Corynebacterium casei LMG S-19264T (=DSM 44701T), isolated from a smear-ripened cheese.</title>
        <authorList>
            <consortium name="US DOE Joint Genome Institute (JGI-PGF)"/>
            <person name="Walter F."/>
            <person name="Albersmeier A."/>
            <person name="Kalinowski J."/>
            <person name="Ruckert C."/>
        </authorList>
    </citation>
    <scope>NUCLEOTIDE SEQUENCE</scope>
    <source>
        <strain evidence="1">CGMCC 1.12160</strain>
    </source>
</reference>
<evidence type="ECO:0000313" key="1">
    <source>
        <dbReference type="EMBL" id="GGF43589.1"/>
    </source>
</evidence>
<dbReference type="AlphaFoldDB" id="A0A917BIU0"/>